<sequence length="105" mass="11429">MCCGSFIFQQAVWNGLEFEVGIFGLIGRVEFGVNDSDAKASFGVKDVFKLKHGVNIALQGHWEEHQSAPMAMATALCLLHWGLAGAAQKIGYGYYGAPYTMKVQV</sequence>
<organism evidence="1 2">
    <name type="scientific">Nyssa sinensis</name>
    <dbReference type="NCBI Taxonomy" id="561372"/>
    <lineage>
        <taxon>Eukaryota</taxon>
        <taxon>Viridiplantae</taxon>
        <taxon>Streptophyta</taxon>
        <taxon>Embryophyta</taxon>
        <taxon>Tracheophyta</taxon>
        <taxon>Spermatophyta</taxon>
        <taxon>Magnoliopsida</taxon>
        <taxon>eudicotyledons</taxon>
        <taxon>Gunneridae</taxon>
        <taxon>Pentapetalae</taxon>
        <taxon>asterids</taxon>
        <taxon>Cornales</taxon>
        <taxon>Nyssaceae</taxon>
        <taxon>Nyssa</taxon>
    </lineage>
</organism>
<gene>
    <name evidence="1" type="ORF">F0562_031660</name>
</gene>
<dbReference type="Proteomes" id="UP000325577">
    <property type="component" value="Linkage Group LG18"/>
</dbReference>
<name>A0A5J5AXF9_9ASTE</name>
<evidence type="ECO:0000313" key="1">
    <source>
        <dbReference type="EMBL" id="KAA8534147.1"/>
    </source>
</evidence>
<dbReference type="EMBL" id="CM018041">
    <property type="protein sequence ID" value="KAA8534147.1"/>
    <property type="molecule type" value="Genomic_DNA"/>
</dbReference>
<dbReference type="AlphaFoldDB" id="A0A5J5AXF9"/>
<evidence type="ECO:0000313" key="2">
    <source>
        <dbReference type="Proteomes" id="UP000325577"/>
    </source>
</evidence>
<reference evidence="1 2" key="1">
    <citation type="submission" date="2019-09" db="EMBL/GenBank/DDBJ databases">
        <title>A chromosome-level genome assembly of the Chinese tupelo Nyssa sinensis.</title>
        <authorList>
            <person name="Yang X."/>
            <person name="Kang M."/>
            <person name="Yang Y."/>
            <person name="Xiong H."/>
            <person name="Wang M."/>
            <person name="Zhang Z."/>
            <person name="Wang Z."/>
            <person name="Wu H."/>
            <person name="Ma T."/>
            <person name="Liu J."/>
            <person name="Xi Z."/>
        </authorList>
    </citation>
    <scope>NUCLEOTIDE SEQUENCE [LARGE SCALE GENOMIC DNA]</scope>
    <source>
        <strain evidence="1">J267</strain>
        <tissue evidence="1">Leaf</tissue>
    </source>
</reference>
<keyword evidence="2" id="KW-1185">Reference proteome</keyword>
<accession>A0A5J5AXF9</accession>
<protein>
    <submittedName>
        <fullName evidence="1">Uncharacterized protein</fullName>
    </submittedName>
</protein>
<proteinExistence type="predicted"/>